<dbReference type="AlphaFoldDB" id="A0A493U3T7"/>
<evidence type="ECO:0000313" key="3">
    <source>
        <dbReference type="Ensembl" id="ENSAPLP00000032782.1"/>
    </source>
</evidence>
<evidence type="ECO:0000259" key="2">
    <source>
        <dbReference type="Pfam" id="PF03281"/>
    </source>
</evidence>
<dbReference type="Pfam" id="PF03281">
    <property type="entry name" value="Mab-21"/>
    <property type="match status" value="1"/>
</dbReference>
<dbReference type="GO" id="GO:0071360">
    <property type="term" value="P:cellular response to exogenous dsRNA"/>
    <property type="evidence" value="ECO:0007669"/>
    <property type="project" value="TreeGrafter"/>
</dbReference>
<accession>A0A493U3T7</accession>
<dbReference type="GO" id="GO:2000042">
    <property type="term" value="P:negative regulation of double-strand break repair via homologous recombination"/>
    <property type="evidence" value="ECO:0007669"/>
    <property type="project" value="TreeGrafter"/>
</dbReference>
<dbReference type="GO" id="GO:0002218">
    <property type="term" value="P:activation of innate immune response"/>
    <property type="evidence" value="ECO:0007669"/>
    <property type="project" value="TreeGrafter"/>
</dbReference>
<name>A0A493U3T7_ANAPP</name>
<dbReference type="GO" id="GO:0035861">
    <property type="term" value="C:site of double-strand break"/>
    <property type="evidence" value="ECO:0007669"/>
    <property type="project" value="TreeGrafter"/>
</dbReference>
<evidence type="ECO:0000313" key="4">
    <source>
        <dbReference type="Proteomes" id="UP000016666"/>
    </source>
</evidence>
<dbReference type="Gene3D" id="3.30.460.90">
    <property type="match status" value="1"/>
</dbReference>
<dbReference type="Ensembl" id="ENSAPLT00000029896.1">
    <property type="protein sequence ID" value="ENSAPLP00000032782.1"/>
    <property type="gene ID" value="ENSAPLG00000010154.2"/>
</dbReference>
<organism evidence="3 4">
    <name type="scientific">Anas platyrhynchos platyrhynchos</name>
    <name type="common">Northern mallard</name>
    <dbReference type="NCBI Taxonomy" id="8840"/>
    <lineage>
        <taxon>Eukaryota</taxon>
        <taxon>Metazoa</taxon>
        <taxon>Chordata</taxon>
        <taxon>Craniata</taxon>
        <taxon>Vertebrata</taxon>
        <taxon>Euteleostomi</taxon>
        <taxon>Archelosauria</taxon>
        <taxon>Archosauria</taxon>
        <taxon>Dinosauria</taxon>
        <taxon>Saurischia</taxon>
        <taxon>Theropoda</taxon>
        <taxon>Coelurosauria</taxon>
        <taxon>Aves</taxon>
        <taxon>Neognathae</taxon>
        <taxon>Galloanserae</taxon>
        <taxon>Anseriformes</taxon>
        <taxon>Anatidae</taxon>
        <taxon>Anatinae</taxon>
        <taxon>Anas</taxon>
    </lineage>
</organism>
<reference evidence="3" key="2">
    <citation type="submission" date="2025-08" db="UniProtKB">
        <authorList>
            <consortium name="Ensembl"/>
        </authorList>
    </citation>
    <scope>IDENTIFICATION</scope>
</reference>
<keyword evidence="4" id="KW-1185">Reference proteome</keyword>
<protein>
    <submittedName>
        <fullName evidence="3">Cyclic GMP-AMP synthase</fullName>
    </submittedName>
</protein>
<dbReference type="GO" id="GO:0061501">
    <property type="term" value="F:2',3'-cyclic GMP-AMP synthase activity"/>
    <property type="evidence" value="ECO:0007669"/>
    <property type="project" value="TreeGrafter"/>
</dbReference>
<sequence length="375" mass="40875">RQAPRHSMAPPRHPAPGTQHGPGTGSGARRSRHVPRRPGAPQRPPARRLLREGGAAARPGPGASPSARRDFRFLGAAGKRNPRRAPGAAPPAAASRGRGRAAPRAAGAAAPPGQPREEGGGRGGSAESGGEAAVAVPPLRLRAVLSQLSLGRRDVSEASGLVNQVVSHLIQAIRGRDGGFGTVSRLGAGSYYERVKISEPNEFDIMLVMPIARIQLDECDDTGAYYYLTFKRNPKEKYLNRFLDEDGKLSADKMLTALRKIIKEEVKNIKDVEVTVKRRKARSPAITLLIKNSSAEISVDIILALEVQQSWPPSTQDGLNIERWLGRKVRRELRNKPIYLSRENQYRTSYLCFISSIRHAMSLPSNELNYTSSTQ</sequence>
<dbReference type="PANTHER" id="PTHR10656">
    <property type="entry name" value="CELL FATE DETERMINING PROTEIN MAB21-RELATED"/>
    <property type="match status" value="1"/>
</dbReference>
<dbReference type="Proteomes" id="UP000016666">
    <property type="component" value="Chromosome 3"/>
</dbReference>
<evidence type="ECO:0000256" key="1">
    <source>
        <dbReference type="SAM" id="MobiDB-lite"/>
    </source>
</evidence>
<dbReference type="GO" id="GO:0005634">
    <property type="term" value="C:nucleus"/>
    <property type="evidence" value="ECO:0007669"/>
    <property type="project" value="TreeGrafter"/>
</dbReference>
<dbReference type="InterPro" id="IPR046903">
    <property type="entry name" value="Mab-21-like_nuc_Trfase"/>
</dbReference>
<dbReference type="GO" id="GO:0006974">
    <property type="term" value="P:DNA damage response"/>
    <property type="evidence" value="ECO:0007669"/>
    <property type="project" value="TreeGrafter"/>
</dbReference>
<reference evidence="3 4" key="1">
    <citation type="submission" date="2017-10" db="EMBL/GenBank/DDBJ databases">
        <title>A new Pekin duck reference genome.</title>
        <authorList>
            <person name="Hou Z.-C."/>
            <person name="Zhou Z.-K."/>
            <person name="Zhu F."/>
            <person name="Hou S.-S."/>
        </authorList>
    </citation>
    <scope>NUCLEOTIDE SEQUENCE [LARGE SCALE GENOMIC DNA]</scope>
</reference>
<dbReference type="GO" id="GO:0038001">
    <property type="term" value="P:paracrine signaling"/>
    <property type="evidence" value="ECO:0007669"/>
    <property type="project" value="TreeGrafter"/>
</dbReference>
<feature type="compositionally biased region" description="Low complexity" evidence="1">
    <location>
        <begin position="52"/>
        <end position="66"/>
    </location>
</feature>
<reference evidence="3" key="3">
    <citation type="submission" date="2025-09" db="UniProtKB">
        <authorList>
            <consortium name="Ensembl"/>
        </authorList>
    </citation>
    <scope>IDENTIFICATION</scope>
</reference>
<dbReference type="GO" id="GO:0005829">
    <property type="term" value="C:cytosol"/>
    <property type="evidence" value="ECO:0007669"/>
    <property type="project" value="TreeGrafter"/>
</dbReference>
<dbReference type="GO" id="GO:0003690">
    <property type="term" value="F:double-stranded DNA binding"/>
    <property type="evidence" value="ECO:0007669"/>
    <property type="project" value="TreeGrafter"/>
</dbReference>
<dbReference type="GeneTree" id="ENSGT01050000244827"/>
<dbReference type="GO" id="GO:0032481">
    <property type="term" value="P:positive regulation of type I interferon production"/>
    <property type="evidence" value="ECO:0007669"/>
    <property type="project" value="TreeGrafter"/>
</dbReference>
<feature type="domain" description="Mab-21-like nucleotidyltransferase" evidence="2">
    <location>
        <begin position="191"/>
        <end position="347"/>
    </location>
</feature>
<gene>
    <name evidence="3" type="primary">CGAS</name>
</gene>
<feature type="region of interest" description="Disordered" evidence="1">
    <location>
        <begin position="1"/>
        <end position="133"/>
    </location>
</feature>
<proteinExistence type="predicted"/>
<dbReference type="GO" id="GO:0002230">
    <property type="term" value="P:positive regulation of defense response to virus by host"/>
    <property type="evidence" value="ECO:0007669"/>
    <property type="project" value="TreeGrafter"/>
</dbReference>
<feature type="compositionally biased region" description="Low complexity" evidence="1">
    <location>
        <begin position="75"/>
        <end position="111"/>
    </location>
</feature>
<dbReference type="GO" id="GO:0003682">
    <property type="term" value="F:chromatin binding"/>
    <property type="evidence" value="ECO:0007669"/>
    <property type="project" value="TreeGrafter"/>
</dbReference>
<dbReference type="PANTHER" id="PTHR10656:SF35">
    <property type="entry name" value="CYCLIC GMP-AMP SYNTHASE"/>
    <property type="match status" value="1"/>
</dbReference>